<accession>A0A2I0W3M5</accession>
<evidence type="ECO:0000313" key="1">
    <source>
        <dbReference type="EMBL" id="PKU70265.1"/>
    </source>
</evidence>
<dbReference type="EMBL" id="KZ502940">
    <property type="protein sequence ID" value="PKU70265.1"/>
    <property type="molecule type" value="Genomic_DNA"/>
</dbReference>
<reference evidence="1 2" key="1">
    <citation type="journal article" date="2016" name="Sci. Rep.">
        <title>The Dendrobium catenatum Lindl. genome sequence provides insights into polysaccharide synthase, floral development and adaptive evolution.</title>
        <authorList>
            <person name="Zhang G.Q."/>
            <person name="Xu Q."/>
            <person name="Bian C."/>
            <person name="Tsai W.C."/>
            <person name="Yeh C.M."/>
            <person name="Liu K.W."/>
            <person name="Yoshida K."/>
            <person name="Zhang L.S."/>
            <person name="Chang S.B."/>
            <person name="Chen F."/>
            <person name="Shi Y."/>
            <person name="Su Y.Y."/>
            <person name="Zhang Y.Q."/>
            <person name="Chen L.J."/>
            <person name="Yin Y."/>
            <person name="Lin M."/>
            <person name="Huang H."/>
            <person name="Deng H."/>
            <person name="Wang Z.W."/>
            <person name="Zhu S.L."/>
            <person name="Zhao X."/>
            <person name="Deng C."/>
            <person name="Niu S.C."/>
            <person name="Huang J."/>
            <person name="Wang M."/>
            <person name="Liu G.H."/>
            <person name="Yang H.J."/>
            <person name="Xiao X.J."/>
            <person name="Hsiao Y.Y."/>
            <person name="Wu W.L."/>
            <person name="Chen Y.Y."/>
            <person name="Mitsuda N."/>
            <person name="Ohme-Takagi M."/>
            <person name="Luo Y.B."/>
            <person name="Van de Peer Y."/>
            <person name="Liu Z.J."/>
        </authorList>
    </citation>
    <scope>NUCLEOTIDE SEQUENCE [LARGE SCALE GENOMIC DNA]</scope>
    <source>
        <tissue evidence="1">The whole plant</tissue>
    </source>
</reference>
<keyword evidence="2" id="KW-1185">Reference proteome</keyword>
<dbReference type="AlphaFoldDB" id="A0A2I0W3M5"/>
<protein>
    <submittedName>
        <fullName evidence="1">Uncharacterized protein</fullName>
    </submittedName>
</protein>
<proteinExistence type="predicted"/>
<sequence>MEDFIVVDAINTYNGIFGQLLLNTFSATISTYHVAVKFSARGQEIMTMGNLASLLFEGYREGGNFPRGNTIGGSREMFMAGQHEAVEEIPVTTIGDS</sequence>
<reference evidence="1 2" key="2">
    <citation type="journal article" date="2017" name="Nature">
        <title>The Apostasia genome and the evolution of orchids.</title>
        <authorList>
            <person name="Zhang G.Q."/>
            <person name="Liu K.W."/>
            <person name="Li Z."/>
            <person name="Lohaus R."/>
            <person name="Hsiao Y.Y."/>
            <person name="Niu S.C."/>
            <person name="Wang J.Y."/>
            <person name="Lin Y.C."/>
            <person name="Xu Q."/>
            <person name="Chen L.J."/>
            <person name="Yoshida K."/>
            <person name="Fujiwara S."/>
            <person name="Wang Z.W."/>
            <person name="Zhang Y.Q."/>
            <person name="Mitsuda N."/>
            <person name="Wang M."/>
            <person name="Liu G.H."/>
            <person name="Pecoraro L."/>
            <person name="Huang H.X."/>
            <person name="Xiao X.J."/>
            <person name="Lin M."/>
            <person name="Wu X.Y."/>
            <person name="Wu W.L."/>
            <person name="Chen Y.Y."/>
            <person name="Chang S.B."/>
            <person name="Sakamoto S."/>
            <person name="Ohme-Takagi M."/>
            <person name="Yagi M."/>
            <person name="Zeng S.J."/>
            <person name="Shen C.Y."/>
            <person name="Yeh C.M."/>
            <person name="Luo Y.B."/>
            <person name="Tsai W.C."/>
            <person name="Van de Peer Y."/>
            <person name="Liu Z.J."/>
        </authorList>
    </citation>
    <scope>NUCLEOTIDE SEQUENCE [LARGE SCALE GENOMIC DNA]</scope>
    <source>
        <tissue evidence="1">The whole plant</tissue>
    </source>
</reference>
<gene>
    <name evidence="1" type="ORF">MA16_Dca019243</name>
</gene>
<evidence type="ECO:0000313" key="2">
    <source>
        <dbReference type="Proteomes" id="UP000233837"/>
    </source>
</evidence>
<organism evidence="1 2">
    <name type="scientific">Dendrobium catenatum</name>
    <dbReference type="NCBI Taxonomy" id="906689"/>
    <lineage>
        <taxon>Eukaryota</taxon>
        <taxon>Viridiplantae</taxon>
        <taxon>Streptophyta</taxon>
        <taxon>Embryophyta</taxon>
        <taxon>Tracheophyta</taxon>
        <taxon>Spermatophyta</taxon>
        <taxon>Magnoliopsida</taxon>
        <taxon>Liliopsida</taxon>
        <taxon>Asparagales</taxon>
        <taxon>Orchidaceae</taxon>
        <taxon>Epidendroideae</taxon>
        <taxon>Malaxideae</taxon>
        <taxon>Dendrobiinae</taxon>
        <taxon>Dendrobium</taxon>
    </lineage>
</organism>
<name>A0A2I0W3M5_9ASPA</name>
<dbReference type="Proteomes" id="UP000233837">
    <property type="component" value="Unassembled WGS sequence"/>
</dbReference>